<dbReference type="RefSeq" id="WP_110985574.1">
    <property type="nucleotide sequence ID" value="NZ_CAWNWM010000004.1"/>
</dbReference>
<reference evidence="1 2" key="1">
    <citation type="journal article" date="2018" name="Sci. Rep.">
        <title>A novel species of the marine cyanobacterium Acaryochloris with a unique pigment content and lifestyle.</title>
        <authorList>
            <person name="Partensky F."/>
            <person name="Six C."/>
            <person name="Ratin M."/>
            <person name="Garczarek L."/>
            <person name="Vaulot D."/>
            <person name="Probert I."/>
            <person name="Calteau A."/>
            <person name="Gourvil P."/>
            <person name="Marie D."/>
            <person name="Grebert T."/>
            <person name="Bouchier C."/>
            <person name="Le Panse S."/>
            <person name="Gachenot M."/>
            <person name="Rodriguez F."/>
            <person name="Garrido J.L."/>
        </authorList>
    </citation>
    <scope>NUCLEOTIDE SEQUENCE [LARGE SCALE GENOMIC DNA]</scope>
    <source>
        <strain evidence="1 2">RCC1774</strain>
    </source>
</reference>
<keyword evidence="2" id="KW-1185">Reference proteome</keyword>
<sequence length="207" mass="23911">MTQYDEQNHDTSNNQEQQSLAQMNHDQNENVMTVQGISDAPPDLHNLEKIREILFGSQVRTHDQRFARLEERLEQECNTLRSDVNRRLDALESYIQQEVGSLSEQIKETKQIQANNAERLEQAQLSATKALEQKLSQLDERTTESERSLRKQLLEQSNQLSADSIQKYNELLTIVEREVAILHTVDKTDRANLASFFGEMSVRLQAD</sequence>
<gene>
    <name evidence="1" type="ORF">C1752_01601</name>
</gene>
<accession>A0A2W1K149</accession>
<dbReference type="Proteomes" id="UP000248857">
    <property type="component" value="Unassembled WGS sequence"/>
</dbReference>
<dbReference type="OrthoDB" id="5623405at2"/>
<comment type="caution">
    <text evidence="1">The sequence shown here is derived from an EMBL/GenBank/DDBJ whole genome shotgun (WGS) entry which is preliminary data.</text>
</comment>
<evidence type="ECO:0000313" key="2">
    <source>
        <dbReference type="Proteomes" id="UP000248857"/>
    </source>
</evidence>
<evidence type="ECO:0008006" key="3">
    <source>
        <dbReference type="Google" id="ProtNLM"/>
    </source>
</evidence>
<proteinExistence type="predicted"/>
<dbReference type="AlphaFoldDB" id="A0A2W1K149"/>
<dbReference type="EMBL" id="PQWO01000004">
    <property type="protein sequence ID" value="PZD73917.1"/>
    <property type="molecule type" value="Genomic_DNA"/>
</dbReference>
<evidence type="ECO:0000313" key="1">
    <source>
        <dbReference type="EMBL" id="PZD73917.1"/>
    </source>
</evidence>
<organism evidence="1 2">
    <name type="scientific">Acaryochloris thomasi RCC1774</name>
    <dbReference type="NCBI Taxonomy" id="1764569"/>
    <lineage>
        <taxon>Bacteria</taxon>
        <taxon>Bacillati</taxon>
        <taxon>Cyanobacteriota</taxon>
        <taxon>Cyanophyceae</taxon>
        <taxon>Acaryochloridales</taxon>
        <taxon>Acaryochloridaceae</taxon>
        <taxon>Acaryochloris</taxon>
        <taxon>Acaryochloris thomasi</taxon>
    </lineage>
</organism>
<protein>
    <recommendedName>
        <fullName evidence="3">Chromosome partition protein Smc</fullName>
    </recommendedName>
</protein>
<name>A0A2W1K149_9CYAN</name>